<dbReference type="InterPro" id="IPR043502">
    <property type="entry name" value="DNA/RNA_pol_sf"/>
</dbReference>
<evidence type="ECO:0000256" key="11">
    <source>
        <dbReference type="ARBA" id="ARBA00022884"/>
    </source>
</evidence>
<comment type="cofactor">
    <cofactor evidence="1 16">
        <name>Mg(2+)</name>
        <dbReference type="ChEBI" id="CHEBI:18420"/>
    </cofactor>
</comment>
<dbReference type="GO" id="GO:0000166">
    <property type="term" value="F:nucleotide binding"/>
    <property type="evidence" value="ECO:0007669"/>
    <property type="project" value="UniProtKB-KW"/>
</dbReference>
<dbReference type="Gene3D" id="1.10.357.80">
    <property type="match status" value="1"/>
</dbReference>
<evidence type="ECO:0000256" key="13">
    <source>
        <dbReference type="ARBA" id="ARBA00032403"/>
    </source>
</evidence>
<dbReference type="Gene3D" id="1.10.10.1990">
    <property type="entry name" value="Viral RNA-directed RNA polymerase, 4-helical domain"/>
    <property type="match status" value="1"/>
</dbReference>
<dbReference type="GO" id="GO:0044423">
    <property type="term" value="C:virion component"/>
    <property type="evidence" value="ECO:0007669"/>
    <property type="project" value="UniProtKB-KW"/>
</dbReference>
<evidence type="ECO:0000256" key="3">
    <source>
        <dbReference type="ARBA" id="ARBA00012494"/>
    </source>
</evidence>
<evidence type="ECO:0000256" key="7">
    <source>
        <dbReference type="ARBA" id="ARBA00022695"/>
    </source>
</evidence>
<keyword evidence="9 16" id="KW-0460">Magnesium</keyword>
<dbReference type="InterPro" id="IPR007097">
    <property type="entry name" value="RNA-dir_pol_reovirus"/>
</dbReference>
<dbReference type="GO" id="GO:0019079">
    <property type="term" value="P:viral genome replication"/>
    <property type="evidence" value="ECO:0007669"/>
    <property type="project" value="InterPro"/>
</dbReference>
<evidence type="ECO:0000313" key="18">
    <source>
        <dbReference type="EMBL" id="ARB49204.1"/>
    </source>
</evidence>
<evidence type="ECO:0000256" key="5">
    <source>
        <dbReference type="ARBA" id="ARBA00022484"/>
    </source>
</evidence>
<dbReference type="Gene3D" id="1.20.120.1390">
    <property type="match status" value="1"/>
</dbReference>
<comment type="similarity">
    <text evidence="2 16">Belongs to the reoviridae RNA-directed RNA polymerase family.</text>
</comment>
<evidence type="ECO:0000259" key="17">
    <source>
        <dbReference type="PROSITE" id="PS50523"/>
    </source>
</evidence>
<keyword evidence="7 16" id="KW-0548">Nucleotidyltransferase</keyword>
<dbReference type="GO" id="GO:0003723">
    <property type="term" value="F:RNA binding"/>
    <property type="evidence" value="ECO:0007669"/>
    <property type="project" value="UniProtKB-KW"/>
</dbReference>
<dbReference type="SUPFAM" id="SSF56672">
    <property type="entry name" value="DNA/RNA polymerases"/>
    <property type="match status" value="1"/>
</dbReference>
<evidence type="ECO:0000256" key="1">
    <source>
        <dbReference type="ARBA" id="ARBA00001946"/>
    </source>
</evidence>
<keyword evidence="10 16" id="KW-0946">Virion</keyword>
<dbReference type="InterPro" id="IPR022071">
    <property type="entry name" value="Rotavirus_VP1_C"/>
</dbReference>
<dbReference type="Gene3D" id="3.30.70.2480">
    <property type="match status" value="2"/>
</dbReference>
<evidence type="ECO:0000256" key="8">
    <source>
        <dbReference type="ARBA" id="ARBA00022741"/>
    </source>
</evidence>
<evidence type="ECO:0000256" key="16">
    <source>
        <dbReference type="RuleBase" id="RU363117"/>
    </source>
</evidence>
<accession>A0A1V0FUL6</accession>
<comment type="subunit">
    <text evidence="14">Interacts with VP3. Interacts with VP2; this interaction activates VP1. Interacts with NSP5; this interaction is probably necessary for the formation of functional virus factories. Interacts with NSP2; this interaction is weak.</text>
</comment>
<proteinExistence type="inferred from homology"/>
<evidence type="ECO:0000256" key="10">
    <source>
        <dbReference type="ARBA" id="ARBA00022844"/>
    </source>
</evidence>
<dbReference type="Pfam" id="PF02123">
    <property type="entry name" value="RdRP_4"/>
    <property type="match status" value="1"/>
</dbReference>
<dbReference type="PROSITE" id="PS50523">
    <property type="entry name" value="RDRP_DSRNA_REO"/>
    <property type="match status" value="1"/>
</dbReference>
<evidence type="ECO:0000256" key="4">
    <source>
        <dbReference type="ARBA" id="ARBA00022412"/>
    </source>
</evidence>
<comment type="subcellular location">
    <subcellularLocation>
        <location evidence="16">Virion</location>
    </subcellularLocation>
    <text evidence="16">Attached inside the inner capsid as a minor component. Also found in spherical cytoplasmic structures, called virus factories, that appear early after infection and are the site of viral replication and packaging.</text>
</comment>
<feature type="domain" description="RdRp catalytic" evidence="17">
    <location>
        <begin position="501"/>
        <end position="687"/>
    </location>
</feature>
<evidence type="ECO:0000256" key="15">
    <source>
        <dbReference type="ARBA" id="ARBA00048744"/>
    </source>
</evidence>
<sequence>MGTYNLLLTEYLRFLYSSNDSIQIPIYYSADPDLEKRCVEFHEKSVNLSKNSKSIKSLYDEYQDVIDNATLLSILTYSYGKYNNVERKLSEYGTAKALTPDITVNELDYENNKITSEIFSAENYTDALMDPAILTSFSSNLNAAMFWFHLHKLSSNIEFAKIYRRRWTLFTIVASTVNKYGVPRHDIKYRYTYEVMKDKPYYLVRWANSAIEMIASINSHYEYLIAKELIILSFSNRSTLAKIVSSPMSMLVALVDINGTFITNENLELEYSDKYVKAIVGEKTFDELEEMLDRMQKASLDNIPKLIQVWVENPTLDGFTLMSTIYSWSFHVGYRKQKMLDAALDQLKTEYTNEVDNEMYQEYFTLIREQVIDMLKEPVIKGSKLLKSSELAGLLSMSSASNGETRNIKFGKKSIFTTKKNMHVMDDIAENKYNPDVVPKVNETRPIPPVSEVLPGRRTRIIFILPYEYFLAEHAIVEKMLKYAKNTGEYAEFYCQSNQLLSYGDVTRFLLDDALVLYTDVSQWDSSQHNTQPFRKAIISALSYLQTLTDDAEVCKTLERYKLTQINLMDSYVQIPDGNKILKIQYGAVAPEVLQTKAAKSIANFALIKTVLSRLANKYSFKENQIRVDGDDNYAVLQFPYVITKSVMHDVSEHIRNTYALMNAKVKALTSTVGIEIAKRYIAGGKIFFRAGINLLNNEKRGQNTQWDQAAVFYAHYIVNALRGFKTNRTFILTKIMQMTSVAITGSLRLFPSSKVLTTNSTFKVFDTCDFIIKYGTNEDDVYLQRAFLALSSQSSSIADDIASSSKFKDYISYVSSSLLHERNTIVLKGISKTEKAKLNSYAPVSLEKRRAQLASQLTMLQKPVRFKSTKITINDFLSDIKPYFKQDEANLDPIYPEFMPSLPANVQYVIRCIGSRTYQIEDDGSKSNISKLIRKYSVYRPSVEELYKVIYLQERDIQLYLMSLGVPEIDRSAYIVSNVYNQDKYRILESYIYNLLSINYGCYQLLDFNSQDLESIIKIPFKGKIPSVTFILHIYAKLTIINNAIKTGKWIRFFCNFPKSEMITLWKKMWSITSLRSGYSNANFFQD</sequence>
<evidence type="ECO:0000256" key="9">
    <source>
        <dbReference type="ARBA" id="ARBA00022842"/>
    </source>
</evidence>
<dbReference type="InterPro" id="IPR042032">
    <property type="entry name" value="RNA-dir_pol_4-hel_dom"/>
</dbReference>
<keyword evidence="6 16" id="KW-0808">Transferase</keyword>
<dbReference type="EC" id="2.7.7.48" evidence="3 16"/>
<dbReference type="EMBL" id="KX814956">
    <property type="protein sequence ID" value="ARB49204.1"/>
    <property type="molecule type" value="Genomic_RNA"/>
</dbReference>
<keyword evidence="8 16" id="KW-0547">Nucleotide-binding</keyword>
<protein>
    <recommendedName>
        <fullName evidence="4 16">RNA-directed RNA polymerase</fullName>
        <ecNumber evidence="3 16">2.7.7.48</ecNumber>
    </recommendedName>
    <alternativeName>
        <fullName evidence="13 16">Protein VP1</fullName>
    </alternativeName>
</protein>
<comment type="subunit">
    <text evidence="16">Interacts with VP3 (Potential). Interacts with VP2; this interaction activates VP1. Interacts with NSP5; this interaction is probably necessary for the formation of functional virus factories. Interacts with NSP2; this interaction is weak.</text>
</comment>
<dbReference type="Proteomes" id="UP000221354">
    <property type="component" value="Genome"/>
</dbReference>
<keyword evidence="5 16" id="KW-0696">RNA-directed RNA polymerase</keyword>
<reference evidence="18" key="1">
    <citation type="journal article" date="2017" name="J. Virol.">
        <title>Evidence of Group A rotavirus infection in bats, China.</title>
        <authorList>
            <person name="He B."/>
            <person name="Wu J."/>
            <person name="Tu C."/>
        </authorList>
    </citation>
    <scope>NUCLEOTIDE SEQUENCE [LARGE SCALE GENOMIC DNA]</scope>
    <source>
        <strain evidence="18">RVA/Bat-wt/CHN/YSSK5/2015/G3P[3]</strain>
    </source>
</reference>
<name>A0A1V0FUL6_9REOV</name>
<evidence type="ECO:0000256" key="2">
    <source>
        <dbReference type="ARBA" id="ARBA00009581"/>
    </source>
</evidence>
<evidence type="ECO:0000256" key="6">
    <source>
        <dbReference type="ARBA" id="ARBA00022679"/>
    </source>
</evidence>
<keyword evidence="11 16" id="KW-0694">RNA-binding</keyword>
<comment type="catalytic activity">
    <reaction evidence="15 16">
        <text>RNA(n) + a ribonucleoside 5'-triphosphate = RNA(n+1) + diphosphate</text>
        <dbReference type="Rhea" id="RHEA:21248"/>
        <dbReference type="Rhea" id="RHEA-COMP:14527"/>
        <dbReference type="Rhea" id="RHEA-COMP:17342"/>
        <dbReference type="ChEBI" id="CHEBI:33019"/>
        <dbReference type="ChEBI" id="CHEBI:61557"/>
        <dbReference type="ChEBI" id="CHEBI:140395"/>
        <dbReference type="EC" id="2.7.7.48"/>
    </reaction>
</comment>
<comment type="function">
    <text evidence="16">RNA-directed RNA polymerase that is involved in both transcription and genome replication. Together with VP3 capping enzyme, forms an enzyme complex positioned near the channels situated at each of the five-fold vertices of the core. Following infection, the outermost layer of the virus is lost, leaving a double-layered particle (DLP) made up of the core and VP6 shell. VP1 then catalyzes the transcription of fully conservative plus-strand genomic RNAs that are extruded through the DLP's channels into the cytoplasm where they function as mRNAs for translation of viral proteins. One copy of each of the viral (+)RNAs is also recruited during core assembly, together with newly synthesized polymerase complexes and VP2. The polymerase of these novo-formed particles catalyzes the synthesis of complementary minus-strands leading to dsRNA formation. To do so, the polymerase specifically recognizes and binds 4 bases 5'-UGUG-3' in the conserved 3'-sequence of plus-strand RNA templates. VP2 presumably activates the autoinhibited VP1-RNA complex to coordinate packaging and genome replication. Once dsRNA synthesis is complete, the polymerase switches to the transcriptional mode, thus providing secondary transcription.</text>
</comment>
<keyword evidence="12 16" id="KW-0693">Viral RNA replication</keyword>
<evidence type="ECO:0000256" key="12">
    <source>
        <dbReference type="ARBA" id="ARBA00022953"/>
    </source>
</evidence>
<organism evidence="18">
    <name type="scientific">Rotavirus A</name>
    <dbReference type="NCBI Taxonomy" id="28875"/>
    <lineage>
        <taxon>Viruses</taxon>
        <taxon>Riboviria</taxon>
        <taxon>Orthornavirae</taxon>
        <taxon>Duplornaviricota</taxon>
        <taxon>Resentoviricetes</taxon>
        <taxon>Reovirales</taxon>
        <taxon>Sedoreoviridae</taxon>
        <taxon>Rotavirus</taxon>
        <taxon>Rotavirus alphagastroenteritidis</taxon>
    </lineage>
</organism>
<dbReference type="Gene3D" id="3.30.230.140">
    <property type="match status" value="2"/>
</dbReference>
<dbReference type="GO" id="GO:0006351">
    <property type="term" value="P:DNA-templated transcription"/>
    <property type="evidence" value="ECO:0007669"/>
    <property type="project" value="InterPro"/>
</dbReference>
<dbReference type="GO" id="GO:0003968">
    <property type="term" value="F:RNA-directed RNA polymerase activity"/>
    <property type="evidence" value="ECO:0007669"/>
    <property type="project" value="UniProtKB-KW"/>
</dbReference>
<dbReference type="Pfam" id="PF12289">
    <property type="entry name" value="Rotavirus_VP1"/>
    <property type="match status" value="1"/>
</dbReference>
<dbReference type="InterPro" id="IPR001795">
    <property type="entry name" value="RNA-dir_pol_luteovirus"/>
</dbReference>
<evidence type="ECO:0000256" key="14">
    <source>
        <dbReference type="ARBA" id="ARBA00047168"/>
    </source>
</evidence>